<dbReference type="GO" id="GO:0005975">
    <property type="term" value="P:carbohydrate metabolic process"/>
    <property type="evidence" value="ECO:0007669"/>
    <property type="project" value="InterPro"/>
</dbReference>
<name>A0A914QNF6_9BILA</name>
<keyword evidence="5" id="KW-0547">Nucleotide-binding</keyword>
<dbReference type="InterPro" id="IPR027417">
    <property type="entry name" value="P-loop_NTPase"/>
</dbReference>
<dbReference type="InterPro" id="IPR006001">
    <property type="entry name" value="Therm_gnt_kin"/>
</dbReference>
<evidence type="ECO:0000256" key="1">
    <source>
        <dbReference type="ARBA" id="ARBA00004875"/>
    </source>
</evidence>
<evidence type="ECO:0000256" key="4">
    <source>
        <dbReference type="ARBA" id="ARBA00022679"/>
    </source>
</evidence>
<dbReference type="Proteomes" id="UP000887578">
    <property type="component" value="Unplaced"/>
</dbReference>
<protein>
    <recommendedName>
        <fullName evidence="3">gluconokinase</fullName>
        <ecNumber evidence="3">2.7.1.12</ecNumber>
    </recommendedName>
    <alternativeName>
        <fullName evidence="8">Gluconate kinase</fullName>
    </alternativeName>
</protein>
<reference evidence="11" key="1">
    <citation type="submission" date="2022-11" db="UniProtKB">
        <authorList>
            <consortium name="WormBaseParasite"/>
        </authorList>
    </citation>
    <scope>IDENTIFICATION</scope>
</reference>
<dbReference type="PANTHER" id="PTHR43442:SF3">
    <property type="entry name" value="GLUCONOKINASE-RELATED"/>
    <property type="match status" value="1"/>
</dbReference>
<evidence type="ECO:0000256" key="2">
    <source>
        <dbReference type="ARBA" id="ARBA00008420"/>
    </source>
</evidence>
<keyword evidence="7" id="KW-0067">ATP-binding</keyword>
<evidence type="ECO:0000256" key="6">
    <source>
        <dbReference type="ARBA" id="ARBA00022777"/>
    </source>
</evidence>
<comment type="similarity">
    <text evidence="2">Belongs to the gluconokinase GntK/GntV family.</text>
</comment>
<comment type="catalytic activity">
    <reaction evidence="9">
        <text>D-gluconate + ATP = 6-phospho-D-gluconate + ADP + H(+)</text>
        <dbReference type="Rhea" id="RHEA:19433"/>
        <dbReference type="ChEBI" id="CHEBI:15378"/>
        <dbReference type="ChEBI" id="CHEBI:18391"/>
        <dbReference type="ChEBI" id="CHEBI:30616"/>
        <dbReference type="ChEBI" id="CHEBI:58759"/>
        <dbReference type="ChEBI" id="CHEBI:456216"/>
        <dbReference type="EC" id="2.7.1.12"/>
    </reaction>
</comment>
<dbReference type="PANTHER" id="PTHR43442">
    <property type="entry name" value="GLUCONOKINASE-RELATED"/>
    <property type="match status" value="1"/>
</dbReference>
<dbReference type="CDD" id="cd02021">
    <property type="entry name" value="GntK"/>
    <property type="match status" value="1"/>
</dbReference>
<keyword evidence="10" id="KW-1185">Reference proteome</keyword>
<dbReference type="Gene3D" id="3.40.50.300">
    <property type="entry name" value="P-loop containing nucleotide triphosphate hydrolases"/>
    <property type="match status" value="1"/>
</dbReference>
<dbReference type="GO" id="GO:0005524">
    <property type="term" value="F:ATP binding"/>
    <property type="evidence" value="ECO:0007669"/>
    <property type="project" value="UniProtKB-KW"/>
</dbReference>
<dbReference type="WBParaSite" id="PDA_v2.g28910.t1">
    <property type="protein sequence ID" value="PDA_v2.g28910.t1"/>
    <property type="gene ID" value="PDA_v2.g28910"/>
</dbReference>
<proteinExistence type="inferred from homology"/>
<dbReference type="GO" id="GO:0046316">
    <property type="term" value="F:gluconokinase activity"/>
    <property type="evidence" value="ECO:0007669"/>
    <property type="project" value="UniProtKB-EC"/>
</dbReference>
<dbReference type="EC" id="2.7.1.12" evidence="3"/>
<keyword evidence="6" id="KW-0418">Kinase</keyword>
<dbReference type="AlphaFoldDB" id="A0A914QNF6"/>
<evidence type="ECO:0000256" key="5">
    <source>
        <dbReference type="ARBA" id="ARBA00022741"/>
    </source>
</evidence>
<accession>A0A914QNF6</accession>
<keyword evidence="4" id="KW-0808">Transferase</keyword>
<evidence type="ECO:0000256" key="9">
    <source>
        <dbReference type="ARBA" id="ARBA00048090"/>
    </source>
</evidence>
<dbReference type="SUPFAM" id="SSF52540">
    <property type="entry name" value="P-loop containing nucleoside triphosphate hydrolases"/>
    <property type="match status" value="1"/>
</dbReference>
<comment type="pathway">
    <text evidence="1">Carbohydrate acid metabolism; D-gluconate degradation.</text>
</comment>
<evidence type="ECO:0000256" key="3">
    <source>
        <dbReference type="ARBA" id="ARBA00012054"/>
    </source>
</evidence>
<dbReference type="GO" id="GO:0005737">
    <property type="term" value="C:cytoplasm"/>
    <property type="evidence" value="ECO:0007669"/>
    <property type="project" value="TreeGrafter"/>
</dbReference>
<evidence type="ECO:0000313" key="11">
    <source>
        <dbReference type="WBParaSite" id="PDA_v2.g28910.t1"/>
    </source>
</evidence>
<evidence type="ECO:0000256" key="7">
    <source>
        <dbReference type="ARBA" id="ARBA00022840"/>
    </source>
</evidence>
<organism evidence="10 11">
    <name type="scientific">Panagrolaimus davidi</name>
    <dbReference type="NCBI Taxonomy" id="227884"/>
    <lineage>
        <taxon>Eukaryota</taxon>
        <taxon>Metazoa</taxon>
        <taxon>Ecdysozoa</taxon>
        <taxon>Nematoda</taxon>
        <taxon>Chromadorea</taxon>
        <taxon>Rhabditida</taxon>
        <taxon>Tylenchina</taxon>
        <taxon>Panagrolaimomorpha</taxon>
        <taxon>Panagrolaimoidea</taxon>
        <taxon>Panagrolaimidae</taxon>
        <taxon>Panagrolaimus</taxon>
    </lineage>
</organism>
<sequence>MANGIPLTDEDREGWLRHLSEMALDGKKRIIACSSLKRKYRNLLASNSLSVVFFMLILSEEELMKRVEKRKDHFAKANLIPSQLAALELPGNDEPNAIVIDGNETPENVADKIVEKLNLMN</sequence>
<evidence type="ECO:0000256" key="8">
    <source>
        <dbReference type="ARBA" id="ARBA00029835"/>
    </source>
</evidence>
<evidence type="ECO:0000313" key="10">
    <source>
        <dbReference type="Proteomes" id="UP000887578"/>
    </source>
</evidence>